<comment type="caution">
    <text evidence="1">The sequence shown here is derived from an EMBL/GenBank/DDBJ whole genome shotgun (WGS) entry which is preliminary data.</text>
</comment>
<reference evidence="1" key="2">
    <citation type="submission" date="2022-03" db="EMBL/GenBank/DDBJ databases">
        <authorList>
            <person name="Ryngajllo M."/>
            <person name="Jacek P."/>
            <person name="Kubiak K."/>
        </authorList>
    </citation>
    <scope>NUCLEOTIDE SEQUENCE</scope>
    <source>
        <strain evidence="1">SI1</strain>
    </source>
</reference>
<organism evidence="1 2">
    <name type="scientific">Novacetimonas hansenii</name>
    <name type="common">Komagataeibacter hansenii</name>
    <dbReference type="NCBI Taxonomy" id="436"/>
    <lineage>
        <taxon>Bacteria</taxon>
        <taxon>Pseudomonadati</taxon>
        <taxon>Pseudomonadota</taxon>
        <taxon>Alphaproteobacteria</taxon>
        <taxon>Acetobacterales</taxon>
        <taxon>Acetobacteraceae</taxon>
        <taxon>Novacetimonas</taxon>
    </lineage>
</organism>
<dbReference type="EMBL" id="JAIBCX010000076">
    <property type="protein sequence ID" value="MCJ8355346.1"/>
    <property type="molecule type" value="Genomic_DNA"/>
</dbReference>
<reference evidence="1" key="1">
    <citation type="journal article" date="2021" name="Polymers (Basel)">
        <title>Highly Stretchable Bacterial Cellulose Produced by Komagataeibacter hansenii SI1.</title>
        <authorList>
            <person name="Cielecka I."/>
            <person name="Ryngajllo M."/>
            <person name="Maniukiewicz W."/>
            <person name="Bielecki S."/>
        </authorList>
    </citation>
    <scope>NUCLEOTIDE SEQUENCE</scope>
    <source>
        <strain evidence="1">SI1</strain>
    </source>
</reference>
<dbReference type="Proteomes" id="UP001202887">
    <property type="component" value="Unassembled WGS sequence"/>
</dbReference>
<dbReference type="Gene3D" id="3.60.110.10">
    <property type="entry name" value="Carbon-nitrogen hydrolase"/>
    <property type="match status" value="1"/>
</dbReference>
<name>A0AAW5EX19_NOVHA</name>
<accession>A0AAW5EX19</accession>
<dbReference type="InterPro" id="IPR036526">
    <property type="entry name" value="C-N_Hydrolase_sf"/>
</dbReference>
<gene>
    <name evidence="1" type="ORF">K1W68_15355</name>
</gene>
<dbReference type="AlphaFoldDB" id="A0AAW5EX19"/>
<dbReference type="SUPFAM" id="SSF56317">
    <property type="entry name" value="Carbon-nitrogen hydrolase"/>
    <property type="match status" value="1"/>
</dbReference>
<evidence type="ECO:0000313" key="1">
    <source>
        <dbReference type="EMBL" id="MCJ8355346.1"/>
    </source>
</evidence>
<evidence type="ECO:0008006" key="3">
    <source>
        <dbReference type="Google" id="ProtNLM"/>
    </source>
</evidence>
<evidence type="ECO:0000313" key="2">
    <source>
        <dbReference type="Proteomes" id="UP001202887"/>
    </source>
</evidence>
<proteinExistence type="predicted"/>
<sequence length="494" mass="54141">MTPGELFAKLWNQIDGQAGAIISVPWPGKQAREHIRLKAILSAAETFEVPQEIEDYLAGGNLDCICDASPDKLDQRAFVVMCALDSVAIDIHPSISTRAGGKAIVLSPLLTRMKQVRTVNGVYGEHGGWRTIPKGRLSKQRGNPEVDWASGANLETQFEYLTVLNAVSARYSVKIEVVPPRLSPLSGPPKTVGLAPIAEDADDLAFTPHKRGGRPYLDARPRDVDLLQTRLINSVTTLLDRGAELIVLPELVVPQETADVLATALKARPTPRPEAMIVCGSGLTTMAGDTGLHFNEAVVLNGYGLELFRQRKIHPFNMGNHRMRECGIPFADGCENRPHMEDIEPCTEIMVRDLTGVGRTMVAICEDLEQFDPIGDTVMATRPDWVITPVLDISQKPGRWTHQRSIELGRKTGAQFVVSCSASLTVRMEKAMRLSELSPGQMGLGMLYAGDSRRVKIVDASEDVSMPRTLVIDWKPDDWLGDNVTTVPRNRSGS</sequence>
<dbReference type="RefSeq" id="WP_247067892.1">
    <property type="nucleotide sequence ID" value="NZ_CP094848.1"/>
</dbReference>
<protein>
    <recommendedName>
        <fullName evidence="3">CN hydrolase domain-containing protein</fullName>
    </recommendedName>
</protein>